<dbReference type="EMBL" id="CP129013">
    <property type="protein sequence ID" value="WLR43269.1"/>
    <property type="molecule type" value="Genomic_DNA"/>
</dbReference>
<name>A0ABY9JV28_9BACI</name>
<proteinExistence type="predicted"/>
<dbReference type="RefSeq" id="WP_226539742.1">
    <property type="nucleotide sequence ID" value="NZ_CP129013.1"/>
</dbReference>
<dbReference type="InterPro" id="IPR014710">
    <property type="entry name" value="RmlC-like_jellyroll"/>
</dbReference>
<dbReference type="InterPro" id="IPR013096">
    <property type="entry name" value="Cupin_2"/>
</dbReference>
<feature type="domain" description="Cupin type-2" evidence="1">
    <location>
        <begin position="37"/>
        <end position="88"/>
    </location>
</feature>
<accession>A0ABY9JV28</accession>
<dbReference type="SUPFAM" id="SSF51182">
    <property type="entry name" value="RmlC-like cupins"/>
    <property type="match status" value="1"/>
</dbReference>
<gene>
    <name evidence="2" type="ORF">LC087_03485</name>
</gene>
<protein>
    <submittedName>
        <fullName evidence="2">Cupin domain-containing protein</fullName>
    </submittedName>
</protein>
<keyword evidence="3" id="KW-1185">Reference proteome</keyword>
<dbReference type="Proteomes" id="UP001197974">
    <property type="component" value="Chromosome"/>
</dbReference>
<dbReference type="Pfam" id="PF07883">
    <property type="entry name" value="Cupin_2"/>
    <property type="match status" value="1"/>
</dbReference>
<dbReference type="InterPro" id="IPR011051">
    <property type="entry name" value="RmlC_Cupin_sf"/>
</dbReference>
<dbReference type="Gene3D" id="2.60.120.10">
    <property type="entry name" value="Jelly Rolls"/>
    <property type="match status" value="1"/>
</dbReference>
<evidence type="ECO:0000313" key="2">
    <source>
        <dbReference type="EMBL" id="WLR43269.1"/>
    </source>
</evidence>
<sequence>MNQTRFEKQVGGALDEVVYELLPKDKTGYVEVQYDTPHQEHPYHTHPTDEILHIIEGGLFFTVDDETIYCEEGDRIYLPKYVWHGSKAGEEGCTYIIAILK</sequence>
<organism evidence="2 3">
    <name type="scientific">Bacillus carboniphilus</name>
    <dbReference type="NCBI Taxonomy" id="86663"/>
    <lineage>
        <taxon>Bacteria</taxon>
        <taxon>Bacillati</taxon>
        <taxon>Bacillota</taxon>
        <taxon>Bacilli</taxon>
        <taxon>Bacillales</taxon>
        <taxon>Bacillaceae</taxon>
        <taxon>Bacillus</taxon>
    </lineage>
</organism>
<reference evidence="2 3" key="1">
    <citation type="submission" date="2023-06" db="EMBL/GenBank/DDBJ databases">
        <title>Five Gram-positive bacteria isolated from mangrove sediments in Shenzhen, Guangdong, China.</title>
        <authorList>
            <person name="Yu S."/>
            <person name="Zheng W."/>
            <person name="Huang Y."/>
        </authorList>
    </citation>
    <scope>NUCLEOTIDE SEQUENCE [LARGE SCALE GENOMIC DNA]</scope>
    <source>
        <strain evidence="2 3">SaN35-3</strain>
    </source>
</reference>
<evidence type="ECO:0000313" key="3">
    <source>
        <dbReference type="Proteomes" id="UP001197974"/>
    </source>
</evidence>
<evidence type="ECO:0000259" key="1">
    <source>
        <dbReference type="Pfam" id="PF07883"/>
    </source>
</evidence>